<dbReference type="RefSeq" id="WP_057735369.1">
    <property type="nucleotide sequence ID" value="NZ_AZFS01000066.1"/>
</dbReference>
<dbReference type="Proteomes" id="UP000051580">
    <property type="component" value="Unassembled WGS sequence"/>
</dbReference>
<dbReference type="SMART" id="SM00450">
    <property type="entry name" value="RHOD"/>
    <property type="match status" value="1"/>
</dbReference>
<keyword evidence="1" id="KW-0472">Membrane</keyword>
<dbReference type="InterPro" id="IPR050229">
    <property type="entry name" value="GlpE_sulfurtransferase"/>
</dbReference>
<evidence type="ECO:0000256" key="1">
    <source>
        <dbReference type="SAM" id="Phobius"/>
    </source>
</evidence>
<keyword evidence="1" id="KW-1133">Transmembrane helix</keyword>
<keyword evidence="3" id="KW-0808">Transferase</keyword>
<dbReference type="AlphaFoldDB" id="A0A0R1UT45"/>
<dbReference type="SUPFAM" id="SSF52821">
    <property type="entry name" value="Rhodanese/Cell cycle control phosphatase"/>
    <property type="match status" value="1"/>
</dbReference>
<dbReference type="PATRIC" id="fig|1423753.3.peg.1625"/>
<dbReference type="CDD" id="cd00158">
    <property type="entry name" value="RHOD"/>
    <property type="match status" value="1"/>
</dbReference>
<evidence type="ECO:0000313" key="3">
    <source>
        <dbReference type="EMBL" id="KRL93115.1"/>
    </source>
</evidence>
<dbReference type="GO" id="GO:0016740">
    <property type="term" value="F:transferase activity"/>
    <property type="evidence" value="ECO:0007669"/>
    <property type="project" value="UniProtKB-KW"/>
</dbReference>
<reference evidence="3 4" key="1">
    <citation type="journal article" date="2015" name="Genome Announc.">
        <title>Expanding the biotechnology potential of lactobacilli through comparative genomics of 213 strains and associated genera.</title>
        <authorList>
            <person name="Sun Z."/>
            <person name="Harris H.M."/>
            <person name="McCann A."/>
            <person name="Guo C."/>
            <person name="Argimon S."/>
            <person name="Zhang W."/>
            <person name="Yang X."/>
            <person name="Jeffery I.B."/>
            <person name="Cooney J.C."/>
            <person name="Kagawa T.F."/>
            <person name="Liu W."/>
            <person name="Song Y."/>
            <person name="Salvetti E."/>
            <person name="Wrobel A."/>
            <person name="Rasinkangas P."/>
            <person name="Parkhill J."/>
            <person name="Rea M.C."/>
            <person name="O'Sullivan O."/>
            <person name="Ritari J."/>
            <person name="Douillard F.P."/>
            <person name="Paul Ross R."/>
            <person name="Yang R."/>
            <person name="Briner A.E."/>
            <person name="Felis G.E."/>
            <person name="de Vos W.M."/>
            <person name="Barrangou R."/>
            <person name="Klaenhammer T.R."/>
            <person name="Caufield P.W."/>
            <person name="Cui Y."/>
            <person name="Zhang H."/>
            <person name="O'Toole P.W."/>
        </authorList>
    </citation>
    <scope>NUCLEOTIDE SEQUENCE [LARGE SCALE GENOMIC DNA]</scope>
    <source>
        <strain evidence="3 4">DSM 16381</strain>
    </source>
</reference>
<dbReference type="Gene3D" id="3.40.250.10">
    <property type="entry name" value="Rhodanese-like domain"/>
    <property type="match status" value="1"/>
</dbReference>
<dbReference type="PROSITE" id="PS50206">
    <property type="entry name" value="RHODANESE_3"/>
    <property type="match status" value="1"/>
</dbReference>
<gene>
    <name evidence="3" type="ORF">FD28_GL001563</name>
</gene>
<feature type="transmembrane region" description="Helical" evidence="1">
    <location>
        <begin position="6"/>
        <end position="26"/>
    </location>
</feature>
<dbReference type="InterPro" id="IPR036873">
    <property type="entry name" value="Rhodanese-like_dom_sf"/>
</dbReference>
<evidence type="ECO:0000259" key="2">
    <source>
        <dbReference type="PROSITE" id="PS50206"/>
    </source>
</evidence>
<sequence length="137" mass="15657">MVIGAISGWTVYTIVLIILIAVWGGWQLTTIIRRNRVAKLIDAETFEAGIRTAQVVDLREKKDFDAGHILGARNFPYSTFKAYHSQLRQDLPVYLYDQGKTLSTRAAIMLGKDGFKQIFILKNGYVRWEGKTKKTKY</sequence>
<comment type="caution">
    <text evidence="3">The sequence shown here is derived from an EMBL/GenBank/DDBJ whole genome shotgun (WGS) entry which is preliminary data.</text>
</comment>
<dbReference type="PANTHER" id="PTHR43031">
    <property type="entry name" value="FAD-DEPENDENT OXIDOREDUCTASE"/>
    <property type="match status" value="1"/>
</dbReference>
<proteinExistence type="predicted"/>
<keyword evidence="1" id="KW-0812">Transmembrane</keyword>
<dbReference type="EMBL" id="AZFS01000066">
    <property type="protein sequence ID" value="KRL93115.1"/>
    <property type="molecule type" value="Genomic_DNA"/>
</dbReference>
<name>A0A0R1UT45_9LACO</name>
<dbReference type="Pfam" id="PF00581">
    <property type="entry name" value="Rhodanese"/>
    <property type="match status" value="1"/>
</dbReference>
<organism evidence="3 4">
    <name type="scientific">Levilactobacillus hammesii DSM 16381</name>
    <dbReference type="NCBI Taxonomy" id="1423753"/>
    <lineage>
        <taxon>Bacteria</taxon>
        <taxon>Bacillati</taxon>
        <taxon>Bacillota</taxon>
        <taxon>Bacilli</taxon>
        <taxon>Lactobacillales</taxon>
        <taxon>Lactobacillaceae</taxon>
        <taxon>Levilactobacillus</taxon>
    </lineage>
</organism>
<protein>
    <submittedName>
        <fullName evidence="3">Rhodanese-related sulfurtransferase</fullName>
    </submittedName>
</protein>
<accession>A0A0R1UT45</accession>
<dbReference type="PANTHER" id="PTHR43031:SF18">
    <property type="entry name" value="RHODANESE-RELATED SULFURTRANSFERASES"/>
    <property type="match status" value="1"/>
</dbReference>
<dbReference type="InterPro" id="IPR001763">
    <property type="entry name" value="Rhodanese-like_dom"/>
</dbReference>
<keyword evidence="4" id="KW-1185">Reference proteome</keyword>
<evidence type="ECO:0000313" key="4">
    <source>
        <dbReference type="Proteomes" id="UP000051580"/>
    </source>
</evidence>
<dbReference type="STRING" id="1423753.FD28_GL001563"/>
<feature type="domain" description="Rhodanese" evidence="2">
    <location>
        <begin position="49"/>
        <end position="137"/>
    </location>
</feature>